<evidence type="ECO:0000256" key="8">
    <source>
        <dbReference type="ARBA" id="ARBA00023118"/>
    </source>
</evidence>
<evidence type="ECO:0000259" key="11">
    <source>
        <dbReference type="Pfam" id="PF21654"/>
    </source>
</evidence>
<keyword evidence="3" id="KW-0479">Metal-binding</keyword>
<evidence type="ECO:0000256" key="7">
    <source>
        <dbReference type="ARBA" id="ARBA00023080"/>
    </source>
</evidence>
<dbReference type="Pfam" id="PF21654">
    <property type="entry name" value="DncV-like_NTFase"/>
    <property type="match status" value="1"/>
</dbReference>
<dbReference type="EMBL" id="OBQD01000016">
    <property type="protein sequence ID" value="SOC45493.1"/>
    <property type="molecule type" value="Genomic_DNA"/>
</dbReference>
<dbReference type="CDD" id="cd05400">
    <property type="entry name" value="NT_2-5OAS_ClassI-CCAase"/>
    <property type="match status" value="1"/>
</dbReference>
<keyword evidence="1" id="KW-0808">Transferase</keyword>
<keyword evidence="5" id="KW-0067">ATP-binding</keyword>
<dbReference type="GO" id="GO:0051607">
    <property type="term" value="P:defense response to virus"/>
    <property type="evidence" value="ECO:0007669"/>
    <property type="project" value="UniProtKB-KW"/>
</dbReference>
<accession>A0A285UUM4</accession>
<organism evidence="12 13">
    <name type="scientific">Rhizobium subbaraonis</name>
    <dbReference type="NCBI Taxonomy" id="908946"/>
    <lineage>
        <taxon>Bacteria</taxon>
        <taxon>Pseudomonadati</taxon>
        <taxon>Pseudomonadota</taxon>
        <taxon>Alphaproteobacteria</taxon>
        <taxon>Hyphomicrobiales</taxon>
        <taxon>Rhizobiaceae</taxon>
        <taxon>Rhizobium/Agrobacterium group</taxon>
        <taxon>Rhizobium</taxon>
    </lineage>
</organism>
<evidence type="ECO:0000256" key="1">
    <source>
        <dbReference type="ARBA" id="ARBA00022679"/>
    </source>
</evidence>
<evidence type="ECO:0000256" key="2">
    <source>
        <dbReference type="ARBA" id="ARBA00022695"/>
    </source>
</evidence>
<dbReference type="GO" id="GO:0046872">
    <property type="term" value="F:metal ion binding"/>
    <property type="evidence" value="ECO:0007669"/>
    <property type="project" value="UniProtKB-KW"/>
</dbReference>
<keyword evidence="7" id="KW-0546">Nucleotide metabolism</keyword>
<keyword evidence="13" id="KW-1185">Reference proteome</keyword>
<keyword evidence="8" id="KW-0051">Antiviral defense</keyword>
<evidence type="ECO:0000313" key="13">
    <source>
        <dbReference type="Proteomes" id="UP000219167"/>
    </source>
</evidence>
<dbReference type="AlphaFoldDB" id="A0A285UUM4"/>
<dbReference type="GO" id="GO:0009117">
    <property type="term" value="P:nucleotide metabolic process"/>
    <property type="evidence" value="ECO:0007669"/>
    <property type="project" value="UniProtKB-KW"/>
</dbReference>
<keyword evidence="6" id="KW-0460">Magnesium</keyword>
<evidence type="ECO:0000256" key="9">
    <source>
        <dbReference type="ARBA" id="ARBA00044145"/>
    </source>
</evidence>
<dbReference type="GO" id="GO:0016779">
    <property type="term" value="F:nucleotidyltransferase activity"/>
    <property type="evidence" value="ECO:0007669"/>
    <property type="project" value="UniProtKB-KW"/>
</dbReference>
<dbReference type="InterPro" id="IPR006116">
    <property type="entry name" value="NT_2-5OAS_ClassI-CCAase"/>
</dbReference>
<reference evidence="12 13" key="1">
    <citation type="submission" date="2017-08" db="EMBL/GenBank/DDBJ databases">
        <authorList>
            <person name="de Groot N.N."/>
        </authorList>
    </citation>
    <scope>NUCLEOTIDE SEQUENCE [LARGE SCALE GENOMIC DNA]</scope>
    <source>
        <strain evidence="12 13">JC85</strain>
    </source>
</reference>
<evidence type="ECO:0000256" key="5">
    <source>
        <dbReference type="ARBA" id="ARBA00022840"/>
    </source>
</evidence>
<feature type="domain" description="Cyclic GMP-AMP synthase DncV-like nucleotidyltransferase" evidence="11">
    <location>
        <begin position="54"/>
        <end position="138"/>
    </location>
</feature>
<keyword evidence="2" id="KW-0548">Nucleotidyltransferase</keyword>
<proteinExistence type="predicted"/>
<evidence type="ECO:0000256" key="10">
    <source>
        <dbReference type="ARBA" id="ARBA00048304"/>
    </source>
</evidence>
<gene>
    <name evidence="12" type="ORF">SAMN05892877_11617</name>
</gene>
<dbReference type="GO" id="GO:0005524">
    <property type="term" value="F:ATP binding"/>
    <property type="evidence" value="ECO:0007669"/>
    <property type="project" value="UniProtKB-KW"/>
</dbReference>
<evidence type="ECO:0000313" key="12">
    <source>
        <dbReference type="EMBL" id="SOC45493.1"/>
    </source>
</evidence>
<sequence>MAGTDDQVERFLQAMAEELAIPESRYEQAERSYKSLGDWFHRPESTVRNFDPTAYVQGSFRLGTAIRPINDSEEYDVDSVCELKKLAKGDLTQFDLKQLLGYEIKAYHDAKGMTKPVEEGRRCWVLSYADGAQFHMDIVPALPNGMEQRLLLERAHFDVRWADTAIAITDREVPTYRQKTYDWPRSNPKGYGEWFKSRMAVVLARRKRELVESLRQRGVTASVEQLPDFRVRTPLQAAVMILKRHRDNMFAQEADLKPISVIITTLSGHAYVQEDTIAGALFSILNGMDRYIQHDGSKFIIPNPTDPFENFADKWEKNPRKAEAFFRWLNQAREDFGRAARAATLQGMNEAVSARMGAALSDRATRRIGGGGGLLRAASVAPIAPVAAIPSFGNAARVPTTPKGFA</sequence>
<name>A0A285UUM4_9HYPH</name>
<protein>
    <recommendedName>
        <fullName evidence="9">Cyclic GMP-AMP synthase</fullName>
    </recommendedName>
</protein>
<dbReference type="OrthoDB" id="1118920at2"/>
<dbReference type="InterPro" id="IPR048445">
    <property type="entry name" value="DncV-like_NTFase"/>
</dbReference>
<evidence type="ECO:0000256" key="3">
    <source>
        <dbReference type="ARBA" id="ARBA00022723"/>
    </source>
</evidence>
<comment type="catalytic activity">
    <reaction evidence="10">
        <text>GTP + ATP = 3',3'-cGAMP + 2 diphosphate</text>
        <dbReference type="Rhea" id="RHEA:35647"/>
        <dbReference type="ChEBI" id="CHEBI:30616"/>
        <dbReference type="ChEBI" id="CHEBI:33019"/>
        <dbReference type="ChEBI" id="CHEBI:37565"/>
        <dbReference type="ChEBI" id="CHEBI:71501"/>
    </reaction>
    <physiologicalReaction direction="left-to-right" evidence="10">
        <dbReference type="Rhea" id="RHEA:35648"/>
    </physiologicalReaction>
</comment>
<evidence type="ECO:0000256" key="4">
    <source>
        <dbReference type="ARBA" id="ARBA00022741"/>
    </source>
</evidence>
<keyword evidence="4" id="KW-0547">Nucleotide-binding</keyword>
<dbReference type="Proteomes" id="UP000219167">
    <property type="component" value="Unassembled WGS sequence"/>
</dbReference>
<evidence type="ECO:0000256" key="6">
    <source>
        <dbReference type="ARBA" id="ARBA00022842"/>
    </source>
</evidence>